<evidence type="ECO:0000313" key="3">
    <source>
        <dbReference type="Proteomes" id="UP000195141"/>
    </source>
</evidence>
<dbReference type="Proteomes" id="UP000195141">
    <property type="component" value="Chromosome"/>
</dbReference>
<dbReference type="AlphaFoldDB" id="A0AAQ3XZ09"/>
<feature type="transmembrane region" description="Helical" evidence="1">
    <location>
        <begin position="15"/>
        <end position="33"/>
    </location>
</feature>
<keyword evidence="1" id="KW-0812">Transmembrane</keyword>
<keyword evidence="1" id="KW-0472">Membrane</keyword>
<reference evidence="2" key="1">
    <citation type="submission" date="2017-05" db="EMBL/GenBank/DDBJ databases">
        <authorList>
            <consortium name="The Broad Institute Genomics Platform"/>
            <consortium name="The Broad Institute Genomic Center for Infectious Diseases"/>
            <person name="Earl A."/>
            <person name="Manson A."/>
            <person name="Schwartman J."/>
            <person name="Gilmore M."/>
            <person name="Abouelleil A."/>
            <person name="Cao P."/>
            <person name="Chapman S."/>
            <person name="Cusick C."/>
            <person name="Shea T."/>
            <person name="Young S."/>
            <person name="Neafsey D."/>
            <person name="Nusbaum C."/>
            <person name="Birren B."/>
        </authorList>
    </citation>
    <scope>NUCLEOTIDE SEQUENCE</scope>
    <source>
        <strain evidence="2">9E7_DIV0242</strain>
    </source>
</reference>
<evidence type="ECO:0000313" key="2">
    <source>
        <dbReference type="EMBL" id="WYJ89714.1"/>
    </source>
</evidence>
<gene>
    <name evidence="2" type="ORF">A5888_001437</name>
</gene>
<accession>A0AAQ3XZ09</accession>
<evidence type="ECO:0000256" key="1">
    <source>
        <dbReference type="SAM" id="Phobius"/>
    </source>
</evidence>
<keyword evidence="1" id="KW-1133">Transmembrane helix</keyword>
<keyword evidence="3" id="KW-1185">Reference proteome</keyword>
<dbReference type="RefSeq" id="WP_339102017.1">
    <property type="nucleotide sequence ID" value="NZ_CP147247.1"/>
</dbReference>
<protein>
    <submittedName>
        <fullName evidence="2">Uncharacterized protein</fullName>
    </submittedName>
</protein>
<feature type="transmembrane region" description="Helical" evidence="1">
    <location>
        <begin position="39"/>
        <end position="61"/>
    </location>
</feature>
<name>A0AAQ3XZ09_9ENTE</name>
<dbReference type="EMBL" id="CP147247">
    <property type="protein sequence ID" value="WYJ89714.1"/>
    <property type="molecule type" value="Genomic_DNA"/>
</dbReference>
<reference evidence="2" key="2">
    <citation type="submission" date="2024-03" db="EMBL/GenBank/DDBJ databases">
        <title>The Genome Sequence of Enterococcus sp. DIV0242b.</title>
        <authorList>
            <consortium name="The Broad Institute Genomics Platform"/>
            <consortium name="The Broad Institute Microbial Omics Core"/>
            <consortium name="The Broad Institute Genomic Center for Infectious Diseases"/>
            <person name="Earl A."/>
            <person name="Manson A."/>
            <person name="Gilmore M."/>
            <person name="Schwartman J."/>
            <person name="Shea T."/>
            <person name="Abouelleil A."/>
            <person name="Cao P."/>
            <person name="Chapman S."/>
            <person name="Cusick C."/>
            <person name="Young S."/>
            <person name="Neafsey D."/>
            <person name="Nusbaum C."/>
            <person name="Birren B."/>
        </authorList>
    </citation>
    <scope>NUCLEOTIDE SEQUENCE</scope>
    <source>
        <strain evidence="2">9E7_DIV0242</strain>
    </source>
</reference>
<sequence>MKKIFWTSIYSGKKLMLWCVYLIFVLYIVKLVITTEQTGAKLIFAVIGAIVVSVVLLFEYLKRKYDHMIYSLAMDCSIPQAEALKQQLIEKDIFHGFRRSIYIFDALLLLDKGDYQGCLNHLAAHEAFFRSTYDYLFIYYHTQLHCYYFLNQHEQAEQVLPALLKLKQLKKKQLSGLYSWEEIEGIKFYLQGRNKKSVEAFERVDTTLLNNREQAYLFYMMGRSQLAAGHLAEGNRLIKEARLIGTTLHIKTVGA</sequence>
<organism evidence="2 3">
    <name type="scientific">Candidatus Enterococcus clewellii</name>
    <dbReference type="NCBI Taxonomy" id="1834193"/>
    <lineage>
        <taxon>Bacteria</taxon>
        <taxon>Bacillati</taxon>
        <taxon>Bacillota</taxon>
        <taxon>Bacilli</taxon>
        <taxon>Lactobacillales</taxon>
        <taxon>Enterococcaceae</taxon>
        <taxon>Enterococcus</taxon>
    </lineage>
</organism>
<proteinExistence type="predicted"/>